<dbReference type="Proteomes" id="UP000319783">
    <property type="component" value="Unassembled WGS sequence"/>
</dbReference>
<evidence type="ECO:0000313" key="1">
    <source>
        <dbReference type="EMBL" id="TLD42144.1"/>
    </source>
</evidence>
<name>A0A533QBP6_9BACT</name>
<gene>
    <name evidence="1" type="ORF">JETT_1624</name>
</gene>
<dbReference type="PANTHER" id="PTHR35271:SF1">
    <property type="entry name" value="ABC TRANSPORTER, SUBSTRATE-BINDING LIPOPROTEIN"/>
    <property type="match status" value="1"/>
</dbReference>
<dbReference type="CDD" id="cd06325">
    <property type="entry name" value="PBP1_ABC_unchar_transporter"/>
    <property type="match status" value="1"/>
</dbReference>
<protein>
    <submittedName>
        <fullName evidence="1">ABC transporter substrate-binding protein</fullName>
    </submittedName>
</protein>
<dbReference type="Gene3D" id="3.40.50.2300">
    <property type="match status" value="2"/>
</dbReference>
<organism evidence="1 2">
    <name type="scientific">Candidatus Jettenia ecosi</name>
    <dbReference type="NCBI Taxonomy" id="2494326"/>
    <lineage>
        <taxon>Bacteria</taxon>
        <taxon>Pseudomonadati</taxon>
        <taxon>Planctomycetota</taxon>
        <taxon>Candidatus Brocadiia</taxon>
        <taxon>Candidatus Brocadiales</taxon>
        <taxon>Candidatus Brocadiaceae</taxon>
        <taxon>Candidatus Jettenia</taxon>
    </lineage>
</organism>
<dbReference type="EMBL" id="SULG01000027">
    <property type="protein sequence ID" value="TLD42144.1"/>
    <property type="molecule type" value="Genomic_DNA"/>
</dbReference>
<dbReference type="InterPro" id="IPR007487">
    <property type="entry name" value="ABC_transpt-TYRBP-like"/>
</dbReference>
<accession>A0A533QBP6</accession>
<comment type="caution">
    <text evidence="1">The sequence shown here is derived from an EMBL/GenBank/DDBJ whole genome shotgun (WGS) entry which is preliminary data.</text>
</comment>
<proteinExistence type="predicted"/>
<dbReference type="AlphaFoldDB" id="A0A533QBP6"/>
<dbReference type="Pfam" id="PF04392">
    <property type="entry name" value="ABC_sub_bind"/>
    <property type="match status" value="1"/>
</dbReference>
<evidence type="ECO:0000313" key="2">
    <source>
        <dbReference type="Proteomes" id="UP000319783"/>
    </source>
</evidence>
<dbReference type="InterPro" id="IPR028082">
    <property type="entry name" value="Peripla_BP_I"/>
</dbReference>
<dbReference type="PANTHER" id="PTHR35271">
    <property type="entry name" value="ABC TRANSPORTER, SUBSTRATE-BINDING LIPOPROTEIN-RELATED"/>
    <property type="match status" value="1"/>
</dbReference>
<sequence length="325" mass="36154">MVHKYRNTFRYRNFTVVLWFILSLPFQILYHIPKTIAAENTVLIIRSQSIAAYNEAIKGFEEGCKGKNISIQALYDLKGNLEEGKKVIRDLKENKTKPDLILAVGILAATIVKDQFTDIPIIFCMVINHERFNLQGANITGISSEASVENQFTVLKEFLGAHKNIGVIYDPMKTGEIILEASRIAKKFEFNLITAQIRSDKEVAFALNMMLKKIDALWIIPDGTVITKESLEALLKGAQKQHLPTFCTSSAIVKAGALISVSTDYIHTGIQAAKMAQTLLNSPEVISLGVQQPDKLKLTLNTQTAEKIGIDLASIQMDPDVVFYP</sequence>
<reference evidence="1 2" key="1">
    <citation type="submission" date="2019-04" db="EMBL/GenBank/DDBJ databases">
        <title>Genome of a novel bacterium Candidatus Jettenia ecosi reconstructed from metagenome of an anammox bioreactor.</title>
        <authorList>
            <person name="Mardanov A.V."/>
            <person name="Beletsky A.V."/>
            <person name="Ravin N.V."/>
            <person name="Botchkova E.A."/>
            <person name="Litti Y.V."/>
            <person name="Nozhevnikova A.N."/>
        </authorList>
    </citation>
    <scope>NUCLEOTIDE SEQUENCE [LARGE SCALE GENOMIC DNA]</scope>
    <source>
        <strain evidence="1">J2</strain>
    </source>
</reference>
<dbReference type="SUPFAM" id="SSF53822">
    <property type="entry name" value="Periplasmic binding protein-like I"/>
    <property type="match status" value="1"/>
</dbReference>